<evidence type="ECO:0000256" key="1">
    <source>
        <dbReference type="ARBA" id="ARBA00022598"/>
    </source>
</evidence>
<gene>
    <name evidence="5" type="ORF">HY076_00185</name>
</gene>
<dbReference type="GO" id="GO:0000050">
    <property type="term" value="P:urea cycle"/>
    <property type="evidence" value="ECO:0007669"/>
    <property type="project" value="TreeGrafter"/>
</dbReference>
<keyword evidence="1" id="KW-0436">Ligase</keyword>
<keyword evidence="3" id="KW-0067">ATP-binding</keyword>
<dbReference type="InterPro" id="IPR001518">
    <property type="entry name" value="Arginosuc_synth"/>
</dbReference>
<evidence type="ECO:0000313" key="5">
    <source>
        <dbReference type="EMBL" id="MBI3538680.1"/>
    </source>
</evidence>
<dbReference type="PANTHER" id="PTHR11587:SF2">
    <property type="entry name" value="ARGININOSUCCINATE SYNTHASE"/>
    <property type="match status" value="1"/>
</dbReference>
<organism evidence="5 6">
    <name type="scientific">Eiseniibacteriota bacterium</name>
    <dbReference type="NCBI Taxonomy" id="2212470"/>
    <lineage>
        <taxon>Bacteria</taxon>
        <taxon>Candidatus Eiseniibacteriota</taxon>
    </lineage>
</organism>
<dbReference type="InterPro" id="IPR014729">
    <property type="entry name" value="Rossmann-like_a/b/a_fold"/>
</dbReference>
<evidence type="ECO:0000259" key="4">
    <source>
        <dbReference type="Pfam" id="PF00764"/>
    </source>
</evidence>
<dbReference type="SUPFAM" id="SSF52402">
    <property type="entry name" value="Adenine nucleotide alpha hydrolases-like"/>
    <property type="match status" value="1"/>
</dbReference>
<dbReference type="Pfam" id="PF00764">
    <property type="entry name" value="Arginosuc_synth"/>
    <property type="match status" value="1"/>
</dbReference>
<accession>A0A9D6L6S7</accession>
<dbReference type="GO" id="GO:0004055">
    <property type="term" value="F:argininosuccinate synthase activity"/>
    <property type="evidence" value="ECO:0007669"/>
    <property type="project" value="InterPro"/>
</dbReference>
<protein>
    <submittedName>
        <fullName evidence="5">Argininosuccinate synthase</fullName>
    </submittedName>
</protein>
<dbReference type="GO" id="GO:0006526">
    <property type="term" value="P:L-arginine biosynthetic process"/>
    <property type="evidence" value="ECO:0007669"/>
    <property type="project" value="InterPro"/>
</dbReference>
<dbReference type="EMBL" id="JACQAY010000009">
    <property type="protein sequence ID" value="MBI3538680.1"/>
    <property type="molecule type" value="Genomic_DNA"/>
</dbReference>
<reference evidence="5" key="1">
    <citation type="submission" date="2020-07" db="EMBL/GenBank/DDBJ databases">
        <title>Huge and variable diversity of episymbiotic CPR bacteria and DPANN archaea in groundwater ecosystems.</title>
        <authorList>
            <person name="He C.Y."/>
            <person name="Keren R."/>
            <person name="Whittaker M."/>
            <person name="Farag I.F."/>
            <person name="Doudna J."/>
            <person name="Cate J.H.D."/>
            <person name="Banfield J.F."/>
        </authorList>
    </citation>
    <scope>NUCLEOTIDE SEQUENCE</scope>
    <source>
        <strain evidence="5">NC_groundwater_928_Pr1_S-0.2um_72_17</strain>
    </source>
</reference>
<proteinExistence type="predicted"/>
<dbReference type="PANTHER" id="PTHR11587">
    <property type="entry name" value="ARGININOSUCCINATE SYNTHASE"/>
    <property type="match status" value="1"/>
</dbReference>
<dbReference type="GO" id="GO:0000053">
    <property type="term" value="P:argininosuccinate metabolic process"/>
    <property type="evidence" value="ECO:0007669"/>
    <property type="project" value="TreeGrafter"/>
</dbReference>
<feature type="domain" description="Arginosuccinate synthase-like N-terminal" evidence="4">
    <location>
        <begin position="9"/>
        <end position="77"/>
    </location>
</feature>
<dbReference type="PROSITE" id="PS00564">
    <property type="entry name" value="ARGININOSUCCIN_SYN_1"/>
    <property type="match status" value="1"/>
</dbReference>
<evidence type="ECO:0000256" key="2">
    <source>
        <dbReference type="ARBA" id="ARBA00022741"/>
    </source>
</evidence>
<dbReference type="InterPro" id="IPR048267">
    <property type="entry name" value="Arginosuc_syn_N"/>
</dbReference>
<dbReference type="Gene3D" id="3.40.50.620">
    <property type="entry name" value="HUPs"/>
    <property type="match status" value="1"/>
</dbReference>
<sequence length="77" mass="8435">MKKPNVKRAVLAYSGGLDTSIIVPWLKEHYGCEVVCYCSDVGQGAELDGLEAKARAIGASEVVVEDLRLPFVRDFCF</sequence>
<keyword evidence="2" id="KW-0547">Nucleotide-binding</keyword>
<feature type="non-terminal residue" evidence="5">
    <location>
        <position position="77"/>
    </location>
</feature>
<dbReference type="InterPro" id="IPR018223">
    <property type="entry name" value="Arginosuc_synth_CS"/>
</dbReference>
<name>A0A9D6L6S7_UNCEI</name>
<dbReference type="GO" id="GO:0005524">
    <property type="term" value="F:ATP binding"/>
    <property type="evidence" value="ECO:0007669"/>
    <property type="project" value="UniProtKB-KW"/>
</dbReference>
<evidence type="ECO:0000313" key="6">
    <source>
        <dbReference type="Proteomes" id="UP000807850"/>
    </source>
</evidence>
<dbReference type="AlphaFoldDB" id="A0A9D6L6S7"/>
<evidence type="ECO:0000256" key="3">
    <source>
        <dbReference type="ARBA" id="ARBA00022840"/>
    </source>
</evidence>
<comment type="caution">
    <text evidence="5">The sequence shown here is derived from an EMBL/GenBank/DDBJ whole genome shotgun (WGS) entry which is preliminary data.</text>
</comment>
<dbReference type="GO" id="GO:0005737">
    <property type="term" value="C:cytoplasm"/>
    <property type="evidence" value="ECO:0007669"/>
    <property type="project" value="TreeGrafter"/>
</dbReference>
<dbReference type="Proteomes" id="UP000807850">
    <property type="component" value="Unassembled WGS sequence"/>
</dbReference>